<evidence type="ECO:0000313" key="1">
    <source>
        <dbReference type="EMBL" id="KMQ81305.1"/>
    </source>
</evidence>
<protein>
    <submittedName>
        <fullName evidence="1">Uncharacterized protein</fullName>
    </submittedName>
</protein>
<evidence type="ECO:0000313" key="2">
    <source>
        <dbReference type="Proteomes" id="UP000242951"/>
    </source>
</evidence>
<gene>
    <name evidence="1" type="ORF">BPMI_01926c</name>
</gene>
<keyword evidence="2" id="KW-1185">Reference proteome</keyword>
<dbReference type="Proteomes" id="UP000242951">
    <property type="component" value="Unassembled WGS sequence"/>
</dbReference>
<sequence>MAFAQSTPNVAFQAGKDFAGNCKNIAAGSQKQITCQSYRAGSAFDQQECYAVNFMTRNPGQRQKFRIGKDKDPLMTGSKNLVANPGRAQGSDTQQCHVEQEKILGKTTTETCTETQTLGNQSCQKILSVDVQMSCQPGELF</sequence>
<proteinExistence type="predicted"/>
<comment type="caution">
    <text evidence="1">The sequence shown here is derived from an EMBL/GenBank/DDBJ whole genome shotgun (WGS) entry which is preliminary data.</text>
</comment>
<reference evidence="1 2" key="1">
    <citation type="submission" date="2015-06" db="EMBL/GenBank/DDBJ databases">
        <title>Comparative genomics of Burkholderia leaf nodule symbionts.</title>
        <authorList>
            <person name="Carlier A."/>
            <person name="Eberl L."/>
            <person name="Pinto-Carbo M."/>
        </authorList>
    </citation>
    <scope>NUCLEOTIDE SEQUENCE [LARGE SCALE GENOMIC DNA]</scope>
    <source>
        <strain evidence="1 2">UZHbot3</strain>
    </source>
</reference>
<name>A0ABR5HPN9_9BURK</name>
<organism evidence="1 2">
    <name type="scientific">Candidatus Burkholderia pumila</name>
    <dbReference type="NCBI Taxonomy" id="1090375"/>
    <lineage>
        <taxon>Bacteria</taxon>
        <taxon>Pseudomonadati</taxon>
        <taxon>Pseudomonadota</taxon>
        <taxon>Betaproteobacteria</taxon>
        <taxon>Burkholderiales</taxon>
        <taxon>Burkholderiaceae</taxon>
        <taxon>Burkholderia</taxon>
    </lineage>
</organism>
<dbReference type="EMBL" id="LELG01000001">
    <property type="protein sequence ID" value="KMQ81305.1"/>
    <property type="molecule type" value="Genomic_DNA"/>
</dbReference>
<accession>A0ABR5HPN9</accession>